<keyword evidence="3" id="KW-1185">Reference proteome</keyword>
<dbReference type="eggNOG" id="COG5301">
    <property type="taxonomic scope" value="Bacteria"/>
</dbReference>
<dbReference type="InterPro" id="IPR051934">
    <property type="entry name" value="Phage_Tail_Fiber_Structural"/>
</dbReference>
<dbReference type="STRING" id="367737.Abu_1660"/>
<dbReference type="SUPFAM" id="SSF88874">
    <property type="entry name" value="Receptor-binding domain of short tail fibre protein gp12"/>
    <property type="match status" value="1"/>
</dbReference>
<evidence type="ECO:0000313" key="2">
    <source>
        <dbReference type="EMBL" id="ABV67907.1"/>
    </source>
</evidence>
<dbReference type="EMBL" id="CP000361">
    <property type="protein sequence ID" value="ABV67907.1"/>
    <property type="molecule type" value="Genomic_DNA"/>
</dbReference>
<evidence type="ECO:0000313" key="3">
    <source>
        <dbReference type="Proteomes" id="UP000001136"/>
    </source>
</evidence>
<sequence length="369" mass="39751">MTDTQYYSLLTSSGHQANIKAKALGLPIVISKVAFGSGNITPTESATALVKEEIRVNINSIIQNETDKNILEIEAVIPSDVGGFLVNEAALYLEDGTLYAVANLPASYKPSLDQGAGKEFAFTIFLASVGVENVTLKIDDSIVFATRKYVQNELKKYALKNGDKTQIFKVKDAVEDDEAVNKKQLNVIAQNVSNAISNIQFLPIGTVFGGYEDDNPNFIVAFGGTFKKADYPKLWTYASTHPNRLKTLAQWDAEAIANSGICDYYCEVDSLNFRVPNLDGSTIKFSSRAVGSFEGDAIRNIKGVVSGLLGAATSGTSGAFLPESLGVNYTGNGNAYTYSKAHFNSSNVVPTAPRNRVENTAQKPLIVAK</sequence>
<accession>A8EVD4</accession>
<dbReference type="InterPro" id="IPR022225">
    <property type="entry name" value="Phage_tail_fibre_N"/>
</dbReference>
<reference evidence="2 3" key="1">
    <citation type="journal article" date="2007" name="PLoS ONE">
        <title>The complete genome sequence and analysis of the Epsilonproteobacterium Arcobacter butzleri.</title>
        <authorList>
            <person name="Miller W.G."/>
            <person name="Parker C.T."/>
            <person name="Rubenfield M."/>
            <person name="Mendz G.L."/>
            <person name="Woesten M.M.S.M."/>
            <person name="Ussery D.W."/>
            <person name="Stolz J.F."/>
            <person name="Binnewies T.T."/>
            <person name="Hallin P.F."/>
            <person name="Wang G."/>
            <person name="Malek J.A."/>
            <person name="Rogosin A."/>
            <person name="Stanker L.H."/>
            <person name="Mandrell R.E."/>
        </authorList>
    </citation>
    <scope>NUCLEOTIDE SEQUENCE [LARGE SCALE GENOMIC DNA]</scope>
    <source>
        <strain evidence="2 3">RM4018</strain>
    </source>
</reference>
<feature type="domain" description="Phage tail fibre protein N-terminal" evidence="1">
    <location>
        <begin position="4"/>
        <end position="148"/>
    </location>
</feature>
<proteinExistence type="predicted"/>
<evidence type="ECO:0000259" key="1">
    <source>
        <dbReference type="Pfam" id="PF12571"/>
    </source>
</evidence>
<dbReference type="RefSeq" id="WP_012147637.1">
    <property type="nucleotide sequence ID" value="NC_009850.1"/>
</dbReference>
<dbReference type="Proteomes" id="UP000001136">
    <property type="component" value="Chromosome"/>
</dbReference>
<name>A8EVD4_ALIB4</name>
<dbReference type="KEGG" id="abu:Abu_1660"/>
<dbReference type="Pfam" id="PF12571">
    <property type="entry name" value="Phage_tail_fib"/>
    <property type="match status" value="1"/>
</dbReference>
<dbReference type="PANTHER" id="PTHR35191">
    <property type="entry name" value="PROPHAGE SIDE TAIL FIBER PROTEIN HOMOLOG STFQ-RELATED"/>
    <property type="match status" value="1"/>
</dbReference>
<gene>
    <name evidence="2" type="ordered locus">Abu_1660</name>
</gene>
<dbReference type="PANTHER" id="PTHR35191:SF1">
    <property type="entry name" value="PROPHAGE SIDE TAIL FIBER PROTEIN HOMOLOG STFQ-RELATED"/>
    <property type="match status" value="1"/>
</dbReference>
<dbReference type="GeneID" id="24304015"/>
<protein>
    <recommendedName>
        <fullName evidence="1">Phage tail fibre protein N-terminal domain-containing protein</fullName>
    </recommendedName>
</protein>
<organism evidence="2 3">
    <name type="scientific">Aliarcobacter butzleri (strain RM4018)</name>
    <name type="common">Arcobacter butzleri</name>
    <dbReference type="NCBI Taxonomy" id="367737"/>
    <lineage>
        <taxon>Bacteria</taxon>
        <taxon>Pseudomonadati</taxon>
        <taxon>Campylobacterota</taxon>
        <taxon>Epsilonproteobacteria</taxon>
        <taxon>Campylobacterales</taxon>
        <taxon>Arcobacteraceae</taxon>
        <taxon>Aliarcobacter</taxon>
    </lineage>
</organism>
<dbReference type="HOGENOM" id="CLU_777660_0_0_7"/>
<dbReference type="AlphaFoldDB" id="A8EVD4"/>